<reference evidence="3" key="1">
    <citation type="journal article" date="2020" name="Plant J.">
        <title>Transposons played a major role in the diversification between the closely related almond and peach genomes: results from the almond genome sequence.</title>
        <authorList>
            <person name="Alioto T."/>
            <person name="Alexiou K.G."/>
            <person name="Bardil A."/>
            <person name="Barteri F."/>
            <person name="Castanera R."/>
            <person name="Cruz F."/>
            <person name="Dhingra A."/>
            <person name="Duval H."/>
            <person name="Fernandez I Marti A."/>
            <person name="Frias L."/>
            <person name="Galan B."/>
            <person name="Garcia J.L."/>
            <person name="Howad W."/>
            <person name="Gomez-Garrido J."/>
            <person name="Gut M."/>
            <person name="Julca I."/>
            <person name="Morata J."/>
            <person name="Puigdomenech P."/>
            <person name="Ribeca P."/>
            <person name="Rubio Cabetas M.J."/>
            <person name="Vlasova A."/>
            <person name="Wirthensohn M."/>
            <person name="Garcia-Mas J."/>
            <person name="Gabaldon T."/>
            <person name="Casacuberta J.M."/>
            <person name="Arus P."/>
        </authorList>
    </citation>
    <scope>NUCLEOTIDE SEQUENCE [LARGE SCALE GENOMIC DNA]</scope>
    <source>
        <strain evidence="3">cv. Texas</strain>
    </source>
</reference>
<gene>
    <name evidence="2" type="ORF">ALMOND_2B018996</name>
</gene>
<dbReference type="EMBL" id="CABIKO010000943">
    <property type="protein sequence ID" value="VVA40242.1"/>
    <property type="molecule type" value="Genomic_DNA"/>
</dbReference>
<evidence type="ECO:0000313" key="2">
    <source>
        <dbReference type="EMBL" id="VVA40242.1"/>
    </source>
</evidence>
<feature type="compositionally biased region" description="Basic and acidic residues" evidence="1">
    <location>
        <begin position="88"/>
        <end position="97"/>
    </location>
</feature>
<evidence type="ECO:0000313" key="3">
    <source>
        <dbReference type="Proteomes" id="UP000327085"/>
    </source>
</evidence>
<proteinExistence type="predicted"/>
<feature type="compositionally biased region" description="Polar residues" evidence="1">
    <location>
        <begin position="68"/>
        <end position="87"/>
    </location>
</feature>
<accession>A0A5E4GKZ5</accession>
<dbReference type="Proteomes" id="UP000327085">
    <property type="component" value="Unassembled WGS sequence"/>
</dbReference>
<protein>
    <submittedName>
        <fullName evidence="2">Uncharacterized protein</fullName>
    </submittedName>
</protein>
<dbReference type="InParanoid" id="A0A5E4GKZ5"/>
<evidence type="ECO:0000256" key="1">
    <source>
        <dbReference type="SAM" id="MobiDB-lite"/>
    </source>
</evidence>
<organism evidence="2 3">
    <name type="scientific">Prunus dulcis</name>
    <name type="common">Almond</name>
    <name type="synonym">Amygdalus dulcis</name>
    <dbReference type="NCBI Taxonomy" id="3755"/>
    <lineage>
        <taxon>Eukaryota</taxon>
        <taxon>Viridiplantae</taxon>
        <taxon>Streptophyta</taxon>
        <taxon>Embryophyta</taxon>
        <taxon>Tracheophyta</taxon>
        <taxon>Spermatophyta</taxon>
        <taxon>Magnoliopsida</taxon>
        <taxon>eudicotyledons</taxon>
        <taxon>Gunneridae</taxon>
        <taxon>Pentapetalae</taxon>
        <taxon>rosids</taxon>
        <taxon>fabids</taxon>
        <taxon>Rosales</taxon>
        <taxon>Rosaceae</taxon>
        <taxon>Amygdaloideae</taxon>
        <taxon>Amygdaleae</taxon>
        <taxon>Prunus</taxon>
    </lineage>
</organism>
<sequence length="97" mass="11168">MELQGGIFIVKPRGKDIALYRALNFSANVLEFTRKLLSLPLGEIKEGIFRKVLEGDEEHEEHRELKTLKSSFERQMQGNGRNSQYEQRSTEETGKKG</sequence>
<name>A0A5E4GKZ5_PRUDU</name>
<feature type="region of interest" description="Disordered" evidence="1">
    <location>
        <begin position="62"/>
        <end position="97"/>
    </location>
</feature>
<dbReference type="Gramene" id="VVA40242">
    <property type="protein sequence ID" value="VVA40242"/>
    <property type="gene ID" value="Prudul26B018996"/>
</dbReference>
<dbReference type="AlphaFoldDB" id="A0A5E4GKZ5"/>